<dbReference type="Proteomes" id="UP000053558">
    <property type="component" value="Unassembled WGS sequence"/>
</dbReference>
<protein>
    <submittedName>
        <fullName evidence="2">Kinase-like protein</fullName>
    </submittedName>
</protein>
<sequence length="168" mass="18701">RELVIWAYMEHPNVLPFYGVYLLNGIDVNACLISPLMDNGSLAQYLANSRDVSRGPLLYDISKGLKYLHAQSIIHGDIKPENILMDVDGKACIGDYGLASVNGASQDWTSRSQRLHAGTVRYQAPELLLDDAQVSRATDMYGFGCIIYTVSRVIPLPCLTITSHHEWF</sequence>
<keyword evidence="2" id="KW-0418">Kinase</keyword>
<reference evidence="3" key="1">
    <citation type="journal article" date="2012" name="Science">
        <title>The Paleozoic origin of enzymatic lignin decomposition reconstructed from 31 fungal genomes.</title>
        <authorList>
            <person name="Floudas D."/>
            <person name="Binder M."/>
            <person name="Riley R."/>
            <person name="Barry K."/>
            <person name="Blanchette R.A."/>
            <person name="Henrissat B."/>
            <person name="Martinez A.T."/>
            <person name="Otillar R."/>
            <person name="Spatafora J.W."/>
            <person name="Yadav J.S."/>
            <person name="Aerts A."/>
            <person name="Benoit I."/>
            <person name="Boyd A."/>
            <person name="Carlson A."/>
            <person name="Copeland A."/>
            <person name="Coutinho P.M."/>
            <person name="de Vries R.P."/>
            <person name="Ferreira P."/>
            <person name="Findley K."/>
            <person name="Foster B."/>
            <person name="Gaskell J."/>
            <person name="Glotzer D."/>
            <person name="Gorecki P."/>
            <person name="Heitman J."/>
            <person name="Hesse C."/>
            <person name="Hori C."/>
            <person name="Igarashi K."/>
            <person name="Jurgens J.A."/>
            <person name="Kallen N."/>
            <person name="Kersten P."/>
            <person name="Kohler A."/>
            <person name="Kuees U."/>
            <person name="Kumar T.K.A."/>
            <person name="Kuo A."/>
            <person name="LaButti K."/>
            <person name="Larrondo L.F."/>
            <person name="Lindquist E."/>
            <person name="Ling A."/>
            <person name="Lombard V."/>
            <person name="Lucas S."/>
            <person name="Lundell T."/>
            <person name="Martin R."/>
            <person name="McLaughlin D.J."/>
            <person name="Morgenstern I."/>
            <person name="Morin E."/>
            <person name="Murat C."/>
            <person name="Nagy L.G."/>
            <person name="Nolan M."/>
            <person name="Ohm R.A."/>
            <person name="Patyshakuliyeva A."/>
            <person name="Rokas A."/>
            <person name="Ruiz-Duenas F.J."/>
            <person name="Sabat G."/>
            <person name="Salamov A."/>
            <person name="Samejima M."/>
            <person name="Schmutz J."/>
            <person name="Slot J.C."/>
            <person name="St John F."/>
            <person name="Stenlid J."/>
            <person name="Sun H."/>
            <person name="Sun S."/>
            <person name="Syed K."/>
            <person name="Tsang A."/>
            <person name="Wiebenga A."/>
            <person name="Young D."/>
            <person name="Pisabarro A."/>
            <person name="Eastwood D.C."/>
            <person name="Martin F."/>
            <person name="Cullen D."/>
            <person name="Grigoriev I.V."/>
            <person name="Hibbett D.S."/>
        </authorList>
    </citation>
    <scope>NUCLEOTIDE SEQUENCE [LARGE SCALE GENOMIC DNA]</scope>
    <source>
        <strain evidence="3">RWD-64-598 SS2</strain>
    </source>
</reference>
<dbReference type="InterPro" id="IPR011009">
    <property type="entry name" value="Kinase-like_dom_sf"/>
</dbReference>
<dbReference type="OMA" id="ITSHHEW"/>
<evidence type="ECO:0000313" key="3">
    <source>
        <dbReference type="Proteomes" id="UP000053558"/>
    </source>
</evidence>
<dbReference type="SMART" id="SM00220">
    <property type="entry name" value="S_TKc"/>
    <property type="match status" value="1"/>
</dbReference>
<dbReference type="CDD" id="cd00180">
    <property type="entry name" value="PKc"/>
    <property type="match status" value="1"/>
</dbReference>
<dbReference type="PROSITE" id="PS00108">
    <property type="entry name" value="PROTEIN_KINASE_ST"/>
    <property type="match status" value="1"/>
</dbReference>
<dbReference type="EMBL" id="JH711574">
    <property type="protein sequence ID" value="EIW84669.1"/>
    <property type="molecule type" value="Genomic_DNA"/>
</dbReference>
<keyword evidence="2" id="KW-0808">Transferase</keyword>
<dbReference type="Pfam" id="PF00069">
    <property type="entry name" value="Pkinase"/>
    <property type="match status" value="1"/>
</dbReference>
<dbReference type="PROSITE" id="PS50011">
    <property type="entry name" value="PROTEIN_KINASE_DOM"/>
    <property type="match status" value="1"/>
</dbReference>
<dbReference type="GO" id="GO:0004674">
    <property type="term" value="F:protein serine/threonine kinase activity"/>
    <property type="evidence" value="ECO:0007669"/>
    <property type="project" value="TreeGrafter"/>
</dbReference>
<name>A0A5M3MZW2_CONPW</name>
<feature type="non-terminal residue" evidence="2">
    <location>
        <position position="1"/>
    </location>
</feature>
<keyword evidence="3" id="KW-1185">Reference proteome</keyword>
<proteinExistence type="predicted"/>
<dbReference type="OrthoDB" id="5809314at2759"/>
<dbReference type="PANTHER" id="PTHR44329">
    <property type="entry name" value="SERINE/THREONINE-PROTEIN KINASE TNNI3K-RELATED"/>
    <property type="match status" value="1"/>
</dbReference>
<organism evidence="2 3">
    <name type="scientific">Coniophora puteana (strain RWD-64-598)</name>
    <name type="common">Brown rot fungus</name>
    <dbReference type="NCBI Taxonomy" id="741705"/>
    <lineage>
        <taxon>Eukaryota</taxon>
        <taxon>Fungi</taxon>
        <taxon>Dikarya</taxon>
        <taxon>Basidiomycota</taxon>
        <taxon>Agaricomycotina</taxon>
        <taxon>Agaricomycetes</taxon>
        <taxon>Agaricomycetidae</taxon>
        <taxon>Boletales</taxon>
        <taxon>Coniophorineae</taxon>
        <taxon>Coniophoraceae</taxon>
        <taxon>Coniophora</taxon>
    </lineage>
</organism>
<dbReference type="InterPro" id="IPR008271">
    <property type="entry name" value="Ser/Thr_kinase_AS"/>
</dbReference>
<dbReference type="GO" id="GO:0005524">
    <property type="term" value="F:ATP binding"/>
    <property type="evidence" value="ECO:0007669"/>
    <property type="project" value="InterPro"/>
</dbReference>
<dbReference type="Gene3D" id="1.10.510.10">
    <property type="entry name" value="Transferase(Phosphotransferase) domain 1"/>
    <property type="match status" value="1"/>
</dbReference>
<dbReference type="KEGG" id="cput:CONPUDRAFT_47564"/>
<feature type="domain" description="Protein kinase" evidence="1">
    <location>
        <begin position="1"/>
        <end position="168"/>
    </location>
</feature>
<comment type="caution">
    <text evidence="2">The sequence shown here is derived from an EMBL/GenBank/DDBJ whole genome shotgun (WGS) entry which is preliminary data.</text>
</comment>
<accession>A0A5M3MZW2</accession>
<dbReference type="AlphaFoldDB" id="A0A5M3MZW2"/>
<dbReference type="SUPFAM" id="SSF56112">
    <property type="entry name" value="Protein kinase-like (PK-like)"/>
    <property type="match status" value="1"/>
</dbReference>
<dbReference type="GeneID" id="19207212"/>
<evidence type="ECO:0000259" key="1">
    <source>
        <dbReference type="PROSITE" id="PS50011"/>
    </source>
</evidence>
<dbReference type="InterPro" id="IPR000719">
    <property type="entry name" value="Prot_kinase_dom"/>
</dbReference>
<dbReference type="RefSeq" id="XP_007764020.1">
    <property type="nucleotide sequence ID" value="XM_007765830.1"/>
</dbReference>
<dbReference type="InterPro" id="IPR051681">
    <property type="entry name" value="Ser/Thr_Kinases-Pseudokinases"/>
</dbReference>
<evidence type="ECO:0000313" key="2">
    <source>
        <dbReference type="EMBL" id="EIW84669.1"/>
    </source>
</evidence>
<gene>
    <name evidence="2" type="ORF">CONPUDRAFT_47564</name>
</gene>